<reference evidence="37" key="1">
    <citation type="submission" date="2025-08" db="UniProtKB">
        <authorList>
            <consortium name="Ensembl"/>
        </authorList>
    </citation>
    <scope>IDENTIFICATION</scope>
</reference>
<organism evidence="37 38">
    <name type="scientific">Cyprinus carpio</name>
    <name type="common">Common carp</name>
    <dbReference type="NCBI Taxonomy" id="7962"/>
    <lineage>
        <taxon>Eukaryota</taxon>
        <taxon>Metazoa</taxon>
        <taxon>Chordata</taxon>
        <taxon>Craniata</taxon>
        <taxon>Vertebrata</taxon>
        <taxon>Euteleostomi</taxon>
        <taxon>Actinopterygii</taxon>
        <taxon>Neopterygii</taxon>
        <taxon>Teleostei</taxon>
        <taxon>Ostariophysi</taxon>
        <taxon>Cypriniformes</taxon>
        <taxon>Cyprinidae</taxon>
        <taxon>Cyprininae</taxon>
        <taxon>Cyprinus</taxon>
    </lineage>
</organism>
<evidence type="ECO:0000256" key="33">
    <source>
        <dbReference type="SAM" id="MobiDB-lite"/>
    </source>
</evidence>
<dbReference type="AlphaFoldDB" id="A0A8C2EWH8"/>
<comment type="subcellular location">
    <subcellularLocation>
        <location evidence="2">Cell membrane</location>
        <topology evidence="2">Single-pass type I membrane protein</topology>
    </subcellularLocation>
    <subcellularLocation>
        <location evidence="3">Cytoplasm</location>
    </subcellularLocation>
    <subcellularLocation>
        <location evidence="32">Membrane</location>
        <topology evidence="32">Single-pass type I membrane protein</topology>
    </subcellularLocation>
    <subcellularLocation>
        <location evidence="1">Nucleus</location>
    </subcellularLocation>
</comment>
<keyword evidence="12 32" id="KW-0812">Transmembrane</keyword>
<comment type="catalytic activity">
    <reaction evidence="27">
        <text>L-tyrosyl-[protein] + ATP = O-phospho-L-tyrosyl-[protein] + ADP + H(+)</text>
        <dbReference type="Rhea" id="RHEA:10596"/>
        <dbReference type="Rhea" id="RHEA-COMP:10136"/>
        <dbReference type="Rhea" id="RHEA-COMP:20101"/>
        <dbReference type="ChEBI" id="CHEBI:15378"/>
        <dbReference type="ChEBI" id="CHEBI:30616"/>
        <dbReference type="ChEBI" id="CHEBI:46858"/>
        <dbReference type="ChEBI" id="CHEBI:61978"/>
        <dbReference type="ChEBI" id="CHEBI:456216"/>
        <dbReference type="EC" id="2.7.10.1"/>
    </reaction>
</comment>
<evidence type="ECO:0000313" key="38">
    <source>
        <dbReference type="Proteomes" id="UP000694701"/>
    </source>
</evidence>
<evidence type="ECO:0000256" key="3">
    <source>
        <dbReference type="ARBA" id="ARBA00004496"/>
    </source>
</evidence>
<evidence type="ECO:0000259" key="36">
    <source>
        <dbReference type="PROSITE" id="PS50835"/>
    </source>
</evidence>
<dbReference type="FunFam" id="2.60.40.10:FF:000532">
    <property type="entry name" value="Vascular endothelial growth factor receptor 2"/>
    <property type="match status" value="1"/>
</dbReference>
<dbReference type="SUPFAM" id="SSF48726">
    <property type="entry name" value="Immunoglobulin"/>
    <property type="match status" value="4"/>
</dbReference>
<evidence type="ECO:0000256" key="23">
    <source>
        <dbReference type="ARBA" id="ARBA00023170"/>
    </source>
</evidence>
<dbReference type="InterPro" id="IPR011009">
    <property type="entry name" value="Kinase-like_dom_sf"/>
</dbReference>
<feature type="domain" description="Ig-like" evidence="36">
    <location>
        <begin position="179"/>
        <end position="268"/>
    </location>
</feature>
<dbReference type="GO" id="GO:0004714">
    <property type="term" value="F:transmembrane receptor protein tyrosine kinase activity"/>
    <property type="evidence" value="ECO:0007669"/>
    <property type="project" value="UniProtKB-EC"/>
</dbReference>
<keyword evidence="18 29" id="KW-0067">ATP-binding</keyword>
<dbReference type="InterPro" id="IPR013151">
    <property type="entry name" value="Immunoglobulin_dom"/>
</dbReference>
<evidence type="ECO:0000256" key="24">
    <source>
        <dbReference type="ARBA" id="ARBA00023180"/>
    </source>
</evidence>
<dbReference type="PIRSF" id="PIRSF000615">
    <property type="entry name" value="TyrPK_CSF1-R"/>
    <property type="match status" value="1"/>
</dbReference>
<dbReference type="Pfam" id="PF00047">
    <property type="entry name" value="ig"/>
    <property type="match status" value="1"/>
</dbReference>
<dbReference type="Pfam" id="PF17988">
    <property type="entry name" value="VEGFR-2_TMD"/>
    <property type="match status" value="1"/>
</dbReference>
<evidence type="ECO:0000256" key="27">
    <source>
        <dbReference type="ARBA" id="ARBA00051243"/>
    </source>
</evidence>
<dbReference type="InterPro" id="IPR050122">
    <property type="entry name" value="RTK"/>
</dbReference>
<evidence type="ECO:0000256" key="8">
    <source>
        <dbReference type="ARBA" id="ARBA00022490"/>
    </source>
</evidence>
<feature type="compositionally biased region" description="Low complexity" evidence="33">
    <location>
        <begin position="1180"/>
        <end position="1190"/>
    </location>
</feature>
<evidence type="ECO:0000256" key="4">
    <source>
        <dbReference type="ARBA" id="ARBA00011902"/>
    </source>
</evidence>
<keyword evidence="10" id="KW-0037">Angiogenesis</keyword>
<evidence type="ECO:0000256" key="9">
    <source>
        <dbReference type="ARBA" id="ARBA00022553"/>
    </source>
</evidence>
<dbReference type="InterPro" id="IPR001824">
    <property type="entry name" value="Tyr_kinase_rcpt_3_CS"/>
</dbReference>
<dbReference type="InterPro" id="IPR013783">
    <property type="entry name" value="Ig-like_fold"/>
</dbReference>
<evidence type="ECO:0000256" key="16">
    <source>
        <dbReference type="ARBA" id="ARBA00022777"/>
    </source>
</evidence>
<evidence type="ECO:0000256" key="7">
    <source>
        <dbReference type="ARBA" id="ARBA00022475"/>
    </source>
</evidence>
<dbReference type="SMART" id="SM00219">
    <property type="entry name" value="TyrKc"/>
    <property type="match status" value="1"/>
</dbReference>
<dbReference type="Pfam" id="PF22971">
    <property type="entry name" value="Ig_VEGFR-1-like_5th"/>
    <property type="match status" value="1"/>
</dbReference>
<dbReference type="InterPro" id="IPR020635">
    <property type="entry name" value="Tyr_kinase_cat_dom"/>
</dbReference>
<dbReference type="Gene3D" id="2.60.40.10">
    <property type="entry name" value="Immunoglobulins"/>
    <property type="match status" value="5"/>
</dbReference>
<dbReference type="PROSITE" id="PS50835">
    <property type="entry name" value="IG_LIKE"/>
    <property type="match status" value="4"/>
</dbReference>
<keyword evidence="7" id="KW-1003">Cell membrane</keyword>
<keyword evidence="22" id="KW-1015">Disulfide bond</keyword>
<dbReference type="InterPro" id="IPR003598">
    <property type="entry name" value="Ig_sub2"/>
</dbReference>
<evidence type="ECO:0000256" key="15">
    <source>
        <dbReference type="ARBA" id="ARBA00022741"/>
    </source>
</evidence>
<dbReference type="InterPro" id="IPR007110">
    <property type="entry name" value="Ig-like_dom"/>
</dbReference>
<keyword evidence="30" id="KW-0479">Metal-binding</keyword>
<evidence type="ECO:0000256" key="11">
    <source>
        <dbReference type="ARBA" id="ARBA00022679"/>
    </source>
</evidence>
<evidence type="ECO:0000256" key="31">
    <source>
        <dbReference type="PROSITE-ProRule" id="PRU10141"/>
    </source>
</evidence>
<evidence type="ECO:0000256" key="32">
    <source>
        <dbReference type="RuleBase" id="RU000311"/>
    </source>
</evidence>
<evidence type="ECO:0000256" key="6">
    <source>
        <dbReference type="ARBA" id="ARBA00022473"/>
    </source>
</evidence>
<dbReference type="InterPro" id="IPR001245">
    <property type="entry name" value="Ser-Thr/Tyr_kinase_cat_dom"/>
</dbReference>
<dbReference type="InterPro" id="IPR036179">
    <property type="entry name" value="Ig-like_dom_sf"/>
</dbReference>
<feature type="binding site" evidence="29 31">
    <location>
        <position position="754"/>
    </location>
    <ligand>
        <name>ATP</name>
        <dbReference type="ChEBI" id="CHEBI:30616"/>
    </ligand>
</feature>
<keyword evidence="20 34" id="KW-0472">Membrane</keyword>
<evidence type="ECO:0000256" key="10">
    <source>
        <dbReference type="ARBA" id="ARBA00022657"/>
    </source>
</evidence>
<feature type="binding site" evidence="30">
    <location>
        <position position="920"/>
    </location>
    <ligand>
        <name>Mg(2+)</name>
        <dbReference type="ChEBI" id="CHEBI:18420"/>
    </ligand>
</feature>
<dbReference type="CDD" id="cd00096">
    <property type="entry name" value="Ig"/>
    <property type="match status" value="1"/>
</dbReference>
<dbReference type="GO" id="GO:0005886">
    <property type="term" value="C:plasma membrane"/>
    <property type="evidence" value="ECO:0007669"/>
    <property type="project" value="UniProtKB-SubCell"/>
</dbReference>
<feature type="active site" description="Proton acceptor" evidence="28">
    <location>
        <position position="902"/>
    </location>
</feature>
<evidence type="ECO:0000256" key="34">
    <source>
        <dbReference type="SAM" id="Phobius"/>
    </source>
</evidence>
<evidence type="ECO:0000256" key="1">
    <source>
        <dbReference type="ARBA" id="ARBA00004123"/>
    </source>
</evidence>
<evidence type="ECO:0000256" key="30">
    <source>
        <dbReference type="PIRSR" id="PIRSR000615-3"/>
    </source>
</evidence>
<keyword evidence="17" id="KW-0221">Differentiation</keyword>
<dbReference type="FunFam" id="1.10.510.10:FF:000077">
    <property type="entry name" value="Vascular endothelial growth factor receptor 2"/>
    <property type="match status" value="1"/>
</dbReference>
<keyword evidence="8" id="KW-0963">Cytoplasm</keyword>
<dbReference type="FunFam" id="2.60.40.10:FF:000143">
    <property type="entry name" value="Vascular endothelial growth factor receptor 3"/>
    <property type="match status" value="1"/>
</dbReference>
<keyword evidence="16" id="KW-0418">Kinase</keyword>
<keyword evidence="9" id="KW-0597">Phosphoprotein</keyword>
<keyword evidence="19 34" id="KW-1133">Transmembrane helix</keyword>
<dbReference type="InterPro" id="IPR000719">
    <property type="entry name" value="Prot_kinase_dom"/>
</dbReference>
<dbReference type="FunFam" id="2.60.40.10:FF:000247">
    <property type="entry name" value="Vascular endothelial growth factor receptor 3"/>
    <property type="match status" value="1"/>
</dbReference>
<dbReference type="PROSITE" id="PS00109">
    <property type="entry name" value="PROTEIN_KINASE_TYR"/>
    <property type="match status" value="1"/>
</dbReference>
<dbReference type="Gene3D" id="3.30.200.20">
    <property type="entry name" value="Phosphorylase Kinase, domain 1"/>
    <property type="match status" value="1"/>
</dbReference>
<dbReference type="Pfam" id="PF07714">
    <property type="entry name" value="PK_Tyr_Ser-Thr"/>
    <property type="match status" value="1"/>
</dbReference>
<evidence type="ECO:0000256" key="26">
    <source>
        <dbReference type="ARBA" id="ARBA00023319"/>
    </source>
</evidence>
<keyword evidence="24" id="KW-0325">Glycoprotein</keyword>
<keyword evidence="30" id="KW-0460">Magnesium</keyword>
<dbReference type="InterPro" id="IPR041348">
    <property type="entry name" value="VEGFR-2_TMD"/>
</dbReference>
<dbReference type="PROSITE" id="PS50011">
    <property type="entry name" value="PROTEIN_KINASE_DOM"/>
    <property type="match status" value="1"/>
</dbReference>
<keyword evidence="6" id="KW-0217">Developmental protein</keyword>
<evidence type="ECO:0000256" key="12">
    <source>
        <dbReference type="ARBA" id="ARBA00022692"/>
    </source>
</evidence>
<evidence type="ECO:0000256" key="17">
    <source>
        <dbReference type="ARBA" id="ARBA00022782"/>
    </source>
</evidence>
<keyword evidence="25" id="KW-0539">Nucleus</keyword>
<dbReference type="Proteomes" id="UP000694701">
    <property type="component" value="Unplaced"/>
</dbReference>
<dbReference type="InterPro" id="IPR008266">
    <property type="entry name" value="Tyr_kinase_AS"/>
</dbReference>
<dbReference type="GO" id="GO:0043235">
    <property type="term" value="C:receptor complex"/>
    <property type="evidence" value="ECO:0007669"/>
    <property type="project" value="TreeGrafter"/>
</dbReference>
<feature type="domain" description="Ig-like" evidence="36">
    <location>
        <begin position="300"/>
        <end position="434"/>
    </location>
</feature>
<sequence>FHFRYKHIPLRGKRIFGPPHSVIDEQYCTNSWLGQRILDWSWPEDQQSPIDTLGHRVVRVKECQGEPGKPYCKTLILTNTQANDSGYYRCFYQDIKAIIDGTTAVSMFVFVRGEDCKQTNFILELKMSVLIRMHSVPCLVSDPDLKVTLFTVGPPTHFQQHPCLQHPTGQKFYEFKLFPEDSPVELMQGEALELNCTALVEFNTGVEFQWDYPGQKENRLASFQSVRNSLDKAAEASSILTIRNVHVDDSGYYTCSARSVEAKRELITVVLVHEKPFIRLDFRNGSVIEAKEGQKSVWLPVEVSIHEKEAATPTNPYRRSSRQTLTCTATGTPPATITWQWRPWSPCGLNSTRRTLGRRGQRDKIPVCQNWIGLDPEDAVNPIESIEILTEMVDGKEKTVSHLVIQSANVSAMYKCSAENKVGRDERLIYFYVTTIPEGFGIEMEPSEDPLEQDLVRLKCNADNYTYENLRWYRLDPQAVPPELDCKSLHQYAGSLGGELSFQTASNNWVLELTFTNIQLQDEGNYVCEVQNRRSGEKHCHRKYIPVKALEAPRYRNNPTNQTVNVSESLQMECDVEGTPSPQLSWFKDNQPLHQISGILLQDSNRTLSIQRVREEDAGLYTCRACNQRGCVQSSATVSVIGSDDKTNVEIVILIGTGVIAIFFWVLLLVIFCNVKRVNQADIKTGYLSIIMDPGEVPLEEQCEYLPYDSSQWEISRDRLRLGKVLGHGAFGKVIEASIFEHDKKTCSNTVAVKMLKEGATANEHKALMSELKILIHIGNHLNVVNLLGACTKPNGPLMVIVEYCKYGNLSNFLRAKREFFLPYRDRSPKTQSQVRRMIEAGQVSQNECQPSTTSSINPPMQSPAVDDLWKTPLTIEDLICYSFQVARGMEFLGSRKCIHRDLAARNILLSENNVVKICDFGLARDIYKDPDYVRKGNARLPLKWMAPESIFDKVYTSQSDVWSFGVLLWEIFSLGASPYPGLQIDEDFCKRLKDGTRMRAPDNASPEIYGIMLACWQGEPRARPTFPALVEILGDLLQENSLPEIPFNVSQSSEDDGFSQSSSRQPSQEEIRLACNTMDLNQPITLSMKNILCFSLPRYYNCVPFTGCIMVGPSNTCHSRVKTFEELPLEMTSYKTHHDSQTDSGMVLASDELERFEHKHRGGMLKSPSAGRSTERLISSPSMSSDGSSNTLRPTFFSQLSGQTFYNNEYGQLSEEGVSDFFSSSEQAVYEGACLATSNL</sequence>
<evidence type="ECO:0000256" key="25">
    <source>
        <dbReference type="ARBA" id="ARBA00023242"/>
    </source>
</evidence>
<dbReference type="GO" id="GO:0019838">
    <property type="term" value="F:growth factor binding"/>
    <property type="evidence" value="ECO:0007669"/>
    <property type="project" value="TreeGrafter"/>
</dbReference>
<proteinExistence type="inferred from homology"/>
<feature type="binding site" evidence="29">
    <location>
        <begin position="727"/>
        <end position="734"/>
    </location>
    <ligand>
        <name>ATP</name>
        <dbReference type="ChEBI" id="CHEBI:30616"/>
    </ligand>
</feature>
<dbReference type="Pfam" id="PF13927">
    <property type="entry name" value="Ig_3"/>
    <property type="match status" value="1"/>
</dbReference>
<keyword evidence="23 32" id="KW-0675">Receptor</keyword>
<evidence type="ECO:0000256" key="2">
    <source>
        <dbReference type="ARBA" id="ARBA00004251"/>
    </source>
</evidence>
<dbReference type="InterPro" id="IPR017441">
    <property type="entry name" value="Protein_kinase_ATP_BS"/>
</dbReference>
<name>A0A8C2EWH8_CYPCA</name>
<feature type="binding site" evidence="30">
    <location>
        <position position="907"/>
    </location>
    <ligand>
        <name>Mg(2+)</name>
        <dbReference type="ChEBI" id="CHEBI:18420"/>
    </ligand>
</feature>
<evidence type="ECO:0000313" key="37">
    <source>
        <dbReference type="Ensembl" id="ENSCCRP00020047222.1"/>
    </source>
</evidence>
<feature type="domain" description="Ig-like" evidence="36">
    <location>
        <begin position="437"/>
        <end position="532"/>
    </location>
</feature>
<dbReference type="Pfam" id="PF07679">
    <property type="entry name" value="I-set"/>
    <property type="match status" value="1"/>
</dbReference>
<protein>
    <recommendedName>
        <fullName evidence="5">Vascular endothelial growth factor receptor 3</fullName>
        <ecNumber evidence="4">2.7.10.1</ecNumber>
    </recommendedName>
</protein>
<dbReference type="PANTHER" id="PTHR24416:SF49">
    <property type="entry name" value="VASCULAR ENDOTHELIAL GROWTH FACTOR RECEPTOR 3"/>
    <property type="match status" value="1"/>
</dbReference>
<gene>
    <name evidence="37" type="primary">LOC109102888</name>
</gene>
<accession>A0A8C2EWH8</accession>
<dbReference type="InterPro" id="IPR003599">
    <property type="entry name" value="Ig_sub"/>
</dbReference>
<keyword evidence="26 32" id="KW-0393">Immunoglobulin domain</keyword>
<keyword evidence="13" id="KW-0732">Signal</keyword>
<dbReference type="GO" id="GO:0030335">
    <property type="term" value="P:positive regulation of cell migration"/>
    <property type="evidence" value="ECO:0007669"/>
    <property type="project" value="TreeGrafter"/>
</dbReference>
<dbReference type="FunFam" id="3.30.200.20:FF:000041">
    <property type="entry name" value="Vascular endothelial growth factor receptor 2"/>
    <property type="match status" value="1"/>
</dbReference>
<evidence type="ECO:0000256" key="5">
    <source>
        <dbReference type="ARBA" id="ARBA00022258"/>
    </source>
</evidence>
<dbReference type="SMART" id="SM00408">
    <property type="entry name" value="IGc2"/>
    <property type="match status" value="4"/>
</dbReference>
<evidence type="ECO:0000259" key="35">
    <source>
        <dbReference type="PROSITE" id="PS50011"/>
    </source>
</evidence>
<keyword evidence="11" id="KW-0808">Transferase</keyword>
<dbReference type="SMART" id="SM00406">
    <property type="entry name" value="IGv"/>
    <property type="match status" value="2"/>
</dbReference>
<dbReference type="GO" id="GO:0005524">
    <property type="term" value="F:ATP binding"/>
    <property type="evidence" value="ECO:0007669"/>
    <property type="project" value="UniProtKB-UniRule"/>
</dbReference>
<dbReference type="InterPro" id="IPR055229">
    <property type="entry name" value="VEGFR1-3_5th"/>
</dbReference>
<evidence type="ECO:0000256" key="21">
    <source>
        <dbReference type="ARBA" id="ARBA00023137"/>
    </source>
</evidence>
<dbReference type="SUPFAM" id="SSF56112">
    <property type="entry name" value="Protein kinase-like (PK-like)"/>
    <property type="match status" value="1"/>
</dbReference>
<evidence type="ECO:0000256" key="20">
    <source>
        <dbReference type="ARBA" id="ARBA00023136"/>
    </source>
</evidence>
<feature type="domain" description="Ig-like" evidence="36">
    <location>
        <begin position="553"/>
        <end position="639"/>
    </location>
</feature>
<dbReference type="Gene3D" id="1.10.510.10">
    <property type="entry name" value="Transferase(Phosphotransferase) domain 1"/>
    <property type="match status" value="1"/>
</dbReference>
<dbReference type="PROSITE" id="PS00240">
    <property type="entry name" value="RECEPTOR_TYR_KIN_III"/>
    <property type="match status" value="1"/>
</dbReference>
<keyword evidence="21" id="KW-0829">Tyrosine-protein kinase</keyword>
<feature type="domain" description="Protein kinase" evidence="35">
    <location>
        <begin position="720"/>
        <end position="1038"/>
    </location>
</feature>
<evidence type="ECO:0000256" key="22">
    <source>
        <dbReference type="ARBA" id="ARBA00023157"/>
    </source>
</evidence>
<dbReference type="EC" id="2.7.10.1" evidence="4"/>
<evidence type="ECO:0000256" key="29">
    <source>
        <dbReference type="PIRSR" id="PIRSR000615-2"/>
    </source>
</evidence>
<dbReference type="GO" id="GO:0005737">
    <property type="term" value="C:cytoplasm"/>
    <property type="evidence" value="ECO:0007669"/>
    <property type="project" value="UniProtKB-SubCell"/>
</dbReference>
<dbReference type="GO" id="GO:0046872">
    <property type="term" value="F:metal ion binding"/>
    <property type="evidence" value="ECO:0007669"/>
    <property type="project" value="UniProtKB-KW"/>
</dbReference>
<dbReference type="PROSITE" id="PS00107">
    <property type="entry name" value="PROTEIN_KINASE_ATP"/>
    <property type="match status" value="1"/>
</dbReference>
<dbReference type="Ensembl" id="ENSCCRT00020051457.1">
    <property type="protein sequence ID" value="ENSCCRP00020047222.1"/>
    <property type="gene ID" value="ENSCCRG00020020014.1"/>
</dbReference>
<evidence type="ECO:0000256" key="13">
    <source>
        <dbReference type="ARBA" id="ARBA00022729"/>
    </source>
</evidence>
<dbReference type="SMART" id="SM00409">
    <property type="entry name" value="IG"/>
    <property type="match status" value="4"/>
</dbReference>
<evidence type="ECO:0000256" key="18">
    <source>
        <dbReference type="ARBA" id="ARBA00022840"/>
    </source>
</evidence>
<dbReference type="PANTHER" id="PTHR24416">
    <property type="entry name" value="TYROSINE-PROTEIN KINASE RECEPTOR"/>
    <property type="match status" value="1"/>
</dbReference>
<dbReference type="GO" id="GO:0001525">
    <property type="term" value="P:angiogenesis"/>
    <property type="evidence" value="ECO:0007669"/>
    <property type="project" value="UniProtKB-KW"/>
</dbReference>
<evidence type="ECO:0000256" key="14">
    <source>
        <dbReference type="ARBA" id="ARBA00022737"/>
    </source>
</evidence>
<keyword evidence="15 29" id="KW-0547">Nucleotide-binding</keyword>
<dbReference type="FunFam" id="2.60.40.10:FF:000411">
    <property type="entry name" value="Vascular endothelial growth factor receptor 3"/>
    <property type="match status" value="1"/>
</dbReference>
<evidence type="ECO:0000256" key="28">
    <source>
        <dbReference type="PIRSR" id="PIRSR000615-1"/>
    </source>
</evidence>
<dbReference type="GO" id="GO:0048010">
    <property type="term" value="P:vascular endothelial growth factor receptor signaling pathway"/>
    <property type="evidence" value="ECO:0007669"/>
    <property type="project" value="TreeGrafter"/>
</dbReference>
<dbReference type="GO" id="GO:0043408">
    <property type="term" value="P:regulation of MAPK cascade"/>
    <property type="evidence" value="ECO:0007669"/>
    <property type="project" value="TreeGrafter"/>
</dbReference>
<comment type="similarity">
    <text evidence="32">Belongs to the protein kinase superfamily. Tyr protein kinase family. CSF-1/PDGF receptor subfamily.</text>
</comment>
<evidence type="ECO:0000256" key="19">
    <source>
        <dbReference type="ARBA" id="ARBA00022989"/>
    </source>
</evidence>
<dbReference type="InterPro" id="IPR013106">
    <property type="entry name" value="Ig_V-set"/>
</dbReference>
<dbReference type="GO" id="GO:0005634">
    <property type="term" value="C:nucleus"/>
    <property type="evidence" value="ECO:0007669"/>
    <property type="project" value="UniProtKB-SubCell"/>
</dbReference>
<feature type="transmembrane region" description="Helical" evidence="34">
    <location>
        <begin position="651"/>
        <end position="675"/>
    </location>
</feature>
<feature type="region of interest" description="Disordered" evidence="33">
    <location>
        <begin position="1162"/>
        <end position="1191"/>
    </location>
</feature>
<dbReference type="InterPro" id="IPR013098">
    <property type="entry name" value="Ig_I-set"/>
</dbReference>
<feature type="binding site" evidence="29">
    <location>
        <position position="906"/>
    </location>
    <ligand>
        <name>ATP</name>
        <dbReference type="ChEBI" id="CHEBI:30616"/>
    </ligand>
</feature>
<keyword evidence="14" id="KW-0677">Repeat</keyword>